<keyword evidence="1" id="KW-0812">Transmembrane</keyword>
<dbReference type="Pfam" id="PF08269">
    <property type="entry name" value="dCache_2"/>
    <property type="match status" value="1"/>
</dbReference>
<evidence type="ECO:0000256" key="1">
    <source>
        <dbReference type="SAM" id="Phobius"/>
    </source>
</evidence>
<dbReference type="InterPro" id="IPR050469">
    <property type="entry name" value="Diguanylate_Cyclase"/>
</dbReference>
<dbReference type="GO" id="GO:1902201">
    <property type="term" value="P:negative regulation of bacterial-type flagellum-dependent cell motility"/>
    <property type="evidence" value="ECO:0007669"/>
    <property type="project" value="TreeGrafter"/>
</dbReference>
<sequence>MRKKSFYKIRDVDPVRKKYLAIAIAIFLCFALILTLVLINQLDRIDQIHATSTRDQIVSIKREFLQDSVNNTIDFIEESKLIHESRLEERIHQLKVYVQTHQRDYSIDDIREYFEGKTVGENLVIWIVDVKKKINYVNDDASEMHALEKIIDFNDQHLFFRLEVIPFNNYTIYLGALNQEVKNAVEESLRRRIYGDIYFQDSYMWVNEVIDFDGGKDYAVRLIHPNLKETEGTLLSTDMEDIAGGKPYLEELEGIKRDGELFFNYFFKKLGTEELAEKMTYAKLYDEYNWVVAMGVYYDNLQDYINDASENSRTERNRGLLTVALSALLLLLVGILVFLWSEKRYYSKSTQKLKDEIDMDLLTGAGSRKAGLVKLQESFRKFKEQQEMYSLLMLDLDDFKHINDTYGHDTGDRVLVEIVKRIKEVIREEDGLYRWGGEEFVILAKGITPENLDILIDKVLKAVEGSKCIQEGANVPTTVSIGATNYLENDETYESALIRADQALYESKKSGKNKGTKFF</sequence>
<dbReference type="Proteomes" id="UP000663499">
    <property type="component" value="Chromosome"/>
</dbReference>
<dbReference type="InterPro" id="IPR043128">
    <property type="entry name" value="Rev_trsase/Diguanyl_cyclase"/>
</dbReference>
<proteinExistence type="predicted"/>
<name>A0A974XEG7_9FIRM</name>
<dbReference type="GO" id="GO:0043709">
    <property type="term" value="P:cell adhesion involved in single-species biofilm formation"/>
    <property type="evidence" value="ECO:0007669"/>
    <property type="project" value="TreeGrafter"/>
</dbReference>
<evidence type="ECO:0000313" key="3">
    <source>
        <dbReference type="EMBL" id="QSX08261.1"/>
    </source>
</evidence>
<dbReference type="CDD" id="cd01949">
    <property type="entry name" value="GGDEF"/>
    <property type="match status" value="1"/>
</dbReference>
<dbReference type="AlphaFoldDB" id="A0A974XEG7"/>
<dbReference type="SUPFAM" id="SSF55073">
    <property type="entry name" value="Nucleotide cyclase"/>
    <property type="match status" value="1"/>
</dbReference>
<reference evidence="3" key="1">
    <citation type="submission" date="2021-03" db="EMBL/GenBank/DDBJ databases">
        <title>Alkalibacter marinus sp. nov., isolated from tidal flat sediment.</title>
        <authorList>
            <person name="Namirimu T."/>
            <person name="Yang J.-A."/>
            <person name="Yang S.-H."/>
            <person name="Kim Y.-J."/>
            <person name="Kwon K.K."/>
        </authorList>
    </citation>
    <scope>NUCLEOTIDE SEQUENCE</scope>
    <source>
        <strain evidence="3">ES005</strain>
    </source>
</reference>
<dbReference type="SMART" id="SM00267">
    <property type="entry name" value="GGDEF"/>
    <property type="match status" value="1"/>
</dbReference>
<dbReference type="InterPro" id="IPR004010">
    <property type="entry name" value="Double_Cache_2"/>
</dbReference>
<dbReference type="Gene3D" id="3.30.450.20">
    <property type="entry name" value="PAS domain"/>
    <property type="match status" value="1"/>
</dbReference>
<dbReference type="GO" id="GO:0005886">
    <property type="term" value="C:plasma membrane"/>
    <property type="evidence" value="ECO:0007669"/>
    <property type="project" value="TreeGrafter"/>
</dbReference>
<dbReference type="EMBL" id="CP071444">
    <property type="protein sequence ID" value="QSX08261.1"/>
    <property type="molecule type" value="Genomic_DNA"/>
</dbReference>
<keyword evidence="4" id="KW-1185">Reference proteome</keyword>
<dbReference type="InterPro" id="IPR000160">
    <property type="entry name" value="GGDEF_dom"/>
</dbReference>
<dbReference type="RefSeq" id="WP_207299603.1">
    <property type="nucleotide sequence ID" value="NZ_CP071444.1"/>
</dbReference>
<dbReference type="PROSITE" id="PS50887">
    <property type="entry name" value="GGDEF"/>
    <property type="match status" value="1"/>
</dbReference>
<feature type="domain" description="GGDEF" evidence="2">
    <location>
        <begin position="387"/>
        <end position="519"/>
    </location>
</feature>
<dbReference type="PANTHER" id="PTHR45138:SF9">
    <property type="entry name" value="DIGUANYLATE CYCLASE DGCM-RELATED"/>
    <property type="match status" value="1"/>
</dbReference>
<organism evidence="3 4">
    <name type="scientific">Alkalibacter rhizosphaerae</name>
    <dbReference type="NCBI Taxonomy" id="2815577"/>
    <lineage>
        <taxon>Bacteria</taxon>
        <taxon>Bacillati</taxon>
        <taxon>Bacillota</taxon>
        <taxon>Clostridia</taxon>
        <taxon>Eubacteriales</taxon>
        <taxon>Eubacteriaceae</taxon>
        <taxon>Alkalibacter</taxon>
    </lineage>
</organism>
<feature type="transmembrane region" description="Helical" evidence="1">
    <location>
        <begin position="20"/>
        <end position="39"/>
    </location>
</feature>
<dbReference type="Pfam" id="PF00990">
    <property type="entry name" value="GGDEF"/>
    <property type="match status" value="1"/>
</dbReference>
<evidence type="ECO:0000313" key="4">
    <source>
        <dbReference type="Proteomes" id="UP000663499"/>
    </source>
</evidence>
<dbReference type="NCBIfam" id="TIGR00254">
    <property type="entry name" value="GGDEF"/>
    <property type="match status" value="1"/>
</dbReference>
<gene>
    <name evidence="3" type="ORF">J0B03_10770</name>
</gene>
<feature type="transmembrane region" description="Helical" evidence="1">
    <location>
        <begin position="319"/>
        <end position="340"/>
    </location>
</feature>
<accession>A0A974XEG7</accession>
<protein>
    <submittedName>
        <fullName evidence="3">Sensor domain-containing diguanylate cyclase</fullName>
    </submittedName>
</protein>
<dbReference type="FunFam" id="3.30.70.270:FF:000001">
    <property type="entry name" value="Diguanylate cyclase domain protein"/>
    <property type="match status" value="1"/>
</dbReference>
<keyword evidence="1" id="KW-1133">Transmembrane helix</keyword>
<dbReference type="GO" id="GO:0052621">
    <property type="term" value="F:diguanylate cyclase activity"/>
    <property type="evidence" value="ECO:0007669"/>
    <property type="project" value="TreeGrafter"/>
</dbReference>
<dbReference type="PANTHER" id="PTHR45138">
    <property type="entry name" value="REGULATORY COMPONENTS OF SENSORY TRANSDUCTION SYSTEM"/>
    <property type="match status" value="1"/>
</dbReference>
<dbReference type="Gene3D" id="3.30.70.270">
    <property type="match status" value="1"/>
</dbReference>
<keyword evidence="1" id="KW-0472">Membrane</keyword>
<dbReference type="KEGG" id="alka:J0B03_10770"/>
<dbReference type="InterPro" id="IPR029787">
    <property type="entry name" value="Nucleotide_cyclase"/>
</dbReference>
<evidence type="ECO:0000259" key="2">
    <source>
        <dbReference type="PROSITE" id="PS50887"/>
    </source>
</evidence>